<dbReference type="EMBL" id="LLEI02000014">
    <property type="protein sequence ID" value="OAJ95924.1"/>
    <property type="molecule type" value="Genomic_DNA"/>
</dbReference>
<keyword evidence="1" id="KW-0472">Membrane</keyword>
<feature type="transmembrane region" description="Helical" evidence="1">
    <location>
        <begin position="7"/>
        <end position="30"/>
    </location>
</feature>
<reference evidence="3 4" key="1">
    <citation type="journal article" date="2016" name="Syst. Appl. Microbiol.">
        <title>Vibrio bivalvicida sp. nov., a novel larval pathogen for bivalve molluscs reared in a hatchery.</title>
        <authorList>
            <person name="Dubert J."/>
            <person name="Romalde J.L."/>
            <person name="Prado S."/>
            <person name="Barja J.L."/>
        </authorList>
    </citation>
    <scope>NUCLEOTIDE SEQUENCE [LARGE SCALE GENOMIC DNA]</scope>
    <source>
        <strain evidence="3 4">605</strain>
    </source>
</reference>
<keyword evidence="1" id="KW-1133">Transmembrane helix</keyword>
<dbReference type="AlphaFoldDB" id="A0A177Y4Y1"/>
<feature type="transmembrane region" description="Helical" evidence="1">
    <location>
        <begin position="75"/>
        <end position="97"/>
    </location>
</feature>
<proteinExistence type="predicted"/>
<organism evidence="3 4">
    <name type="scientific">Vibrio bivalvicida</name>
    <dbReference type="NCBI Taxonomy" id="1276888"/>
    <lineage>
        <taxon>Bacteria</taxon>
        <taxon>Pseudomonadati</taxon>
        <taxon>Pseudomonadota</taxon>
        <taxon>Gammaproteobacteria</taxon>
        <taxon>Vibrionales</taxon>
        <taxon>Vibrionaceae</taxon>
        <taxon>Vibrio</taxon>
        <taxon>Vibrio oreintalis group</taxon>
    </lineage>
</organism>
<dbReference type="InterPro" id="IPR007896">
    <property type="entry name" value="BTP_bacteria"/>
</dbReference>
<evidence type="ECO:0000313" key="3">
    <source>
        <dbReference type="EMBL" id="OAJ95924.1"/>
    </source>
</evidence>
<gene>
    <name evidence="3" type="ORF">APB76_02190</name>
</gene>
<dbReference type="Proteomes" id="UP000078406">
    <property type="component" value="Unassembled WGS sequence"/>
</dbReference>
<evidence type="ECO:0000313" key="4">
    <source>
        <dbReference type="Proteomes" id="UP000078406"/>
    </source>
</evidence>
<feature type="domain" description="Chlorhexidine efflux transporter" evidence="2">
    <location>
        <begin position="70"/>
        <end position="131"/>
    </location>
</feature>
<dbReference type="NCBIfam" id="NF033664">
    <property type="entry name" value="PACE_transport"/>
    <property type="match status" value="1"/>
</dbReference>
<sequence length="139" mass="16055">MQTRERIFHALFFELIALAIIIPVASLFSGKGASDLVVVGVGLSLFTVVWNYFYNIGFDRVCRVPRAERALSTRIWHTAGFEGGLIFVTLPTVAWFLNITYLQALMLEAGFLVFFFFYATGFNWLYDRLQPYKWCFERA</sequence>
<evidence type="ECO:0000259" key="2">
    <source>
        <dbReference type="Pfam" id="PF05232"/>
    </source>
</evidence>
<protein>
    <recommendedName>
        <fullName evidence="2">Chlorhexidine efflux transporter domain-containing protein</fullName>
    </recommendedName>
</protein>
<accession>A0A177Y4Y1</accession>
<feature type="transmembrane region" description="Helical" evidence="1">
    <location>
        <begin position="109"/>
        <end position="126"/>
    </location>
</feature>
<evidence type="ECO:0000256" key="1">
    <source>
        <dbReference type="SAM" id="Phobius"/>
    </source>
</evidence>
<dbReference type="RefSeq" id="WP_049846833.1">
    <property type="nucleotide sequence ID" value="NZ_LLEI02000014.1"/>
</dbReference>
<comment type="caution">
    <text evidence="3">The sequence shown here is derived from an EMBL/GenBank/DDBJ whole genome shotgun (WGS) entry which is preliminary data.</text>
</comment>
<dbReference type="InterPro" id="IPR058208">
    <property type="entry name" value="PACE"/>
</dbReference>
<name>A0A177Y4Y1_9VIBR</name>
<feature type="transmembrane region" description="Helical" evidence="1">
    <location>
        <begin position="36"/>
        <end position="54"/>
    </location>
</feature>
<dbReference type="Pfam" id="PF05232">
    <property type="entry name" value="BTP"/>
    <property type="match status" value="2"/>
</dbReference>
<feature type="domain" description="Chlorhexidine efflux transporter" evidence="2">
    <location>
        <begin position="2"/>
        <end position="63"/>
    </location>
</feature>
<keyword evidence="1" id="KW-0812">Transmembrane</keyword>